<sequence length="895" mass="93745">MFRFVVLAWLPAWIASATGLRVATFNIETHRNAEGWPDYALGDPGTLDHDSVAAILERIDADVVALQEVHTSDLSGSPLSEVELLGQELGLPYVHAGSNSGNFDTSLRVVILSRYPLLMADSVTSPGGAKEISRHVPAVVVDVPGTTADPLILSAHLKSGTTTADRFRRAIEMHRLVEYLDASGFTEADNFIVMGDFNPSSSDTTFTSLPSGLPSTYVLGGDVSFPVKYSTQMLSYFQEVSPVQLDPRQLNGDDGTYEYGQTLDLLMVSPAMASRPHGSEVYDSAADVAMGGGLAKPGPLPYAEASADASDHFAVFADFELDSDLGSLGLAASQVVLTEGYEAVQMTVTLPSVQSSAVEVTLTATEEGGVFGASTLTISAGETVGTTSFSVPRDFLVTGDRQVTVNASAGGFDSAQAVLEVHEGDGAYELGRAESSVVESFDGFEGTSAPAPWQQWLEGEEEPIWLGRDAGSLVSAGARSYGIGTDGSLGVLGSRAVWQASVRNTSEEWLSILDLAYDAEQWRSSQGGSADGIEISVVVEGQVIAVPGLTHGARTDLPSGSIDGGWTTHHEARVTGLAIPPGGEFGLRMAFFVDASAAPPSTDVWINELHYDNEGSDSGEFIEVVVGPGFTGSREDLAVFRYNGSVAAAATVYGEALSLASDFTEGSVEGGYQILVADLPADGLQNGGNDGLAVVDQRTGEVLHLISYEGVMTASDGPAASMSSVDIGVAESGSTPLGASLGLVGSGAASADFAWANFSASSRGELNPGQILDSAAMGFQGLAVDDVVMTFVGDLDRDGMADGEDEDDDNDGLSDGDELAFGSDPRDRNSVFRVEVDASGVRFPGAEGIDYTVEWCDDLWSWDHQEQVEGAGGMVTFSLPEGESHIFVRIRAGEP</sequence>
<dbReference type="RefSeq" id="WP_184017586.1">
    <property type="nucleotide sequence ID" value="NZ_JACHFD010000006.1"/>
</dbReference>
<evidence type="ECO:0000256" key="1">
    <source>
        <dbReference type="SAM" id="MobiDB-lite"/>
    </source>
</evidence>
<evidence type="ECO:0000259" key="3">
    <source>
        <dbReference type="Pfam" id="PF03372"/>
    </source>
</evidence>
<keyword evidence="4" id="KW-0378">Hydrolase</keyword>
<feature type="compositionally biased region" description="Acidic residues" evidence="1">
    <location>
        <begin position="801"/>
        <end position="818"/>
    </location>
</feature>
<feature type="region of interest" description="Disordered" evidence="1">
    <location>
        <begin position="798"/>
        <end position="826"/>
    </location>
</feature>
<organism evidence="4 5">
    <name type="scientific">Haloferula luteola</name>
    <dbReference type="NCBI Taxonomy" id="595692"/>
    <lineage>
        <taxon>Bacteria</taxon>
        <taxon>Pseudomonadati</taxon>
        <taxon>Verrucomicrobiota</taxon>
        <taxon>Verrucomicrobiia</taxon>
        <taxon>Verrucomicrobiales</taxon>
        <taxon>Verrucomicrobiaceae</taxon>
        <taxon>Haloferula</taxon>
    </lineage>
</organism>
<dbReference type="GO" id="GO:0004519">
    <property type="term" value="F:endonuclease activity"/>
    <property type="evidence" value="ECO:0007669"/>
    <property type="project" value="UniProtKB-KW"/>
</dbReference>
<evidence type="ECO:0000313" key="4">
    <source>
        <dbReference type="EMBL" id="MBB5351436.1"/>
    </source>
</evidence>
<evidence type="ECO:0000313" key="5">
    <source>
        <dbReference type="Proteomes" id="UP000557717"/>
    </source>
</evidence>
<evidence type="ECO:0000256" key="2">
    <source>
        <dbReference type="SAM" id="SignalP"/>
    </source>
</evidence>
<keyword evidence="4" id="KW-0255">Endonuclease</keyword>
<protein>
    <submittedName>
        <fullName evidence="4">Endonuclease/exonuclease/phosphatase family metal-dependent hydrolase</fullName>
    </submittedName>
</protein>
<feature type="signal peptide" evidence="2">
    <location>
        <begin position="1"/>
        <end position="17"/>
    </location>
</feature>
<feature type="chain" id="PRO_5032324230" evidence="2">
    <location>
        <begin position="18"/>
        <end position="895"/>
    </location>
</feature>
<dbReference type="SUPFAM" id="SSF56219">
    <property type="entry name" value="DNase I-like"/>
    <property type="match status" value="1"/>
</dbReference>
<feature type="domain" description="Endonuclease/exonuclease/phosphatase" evidence="3">
    <location>
        <begin position="24"/>
        <end position="312"/>
    </location>
</feature>
<dbReference type="GO" id="GO:0004527">
    <property type="term" value="F:exonuclease activity"/>
    <property type="evidence" value="ECO:0007669"/>
    <property type="project" value="UniProtKB-KW"/>
</dbReference>
<dbReference type="Gene3D" id="3.60.10.10">
    <property type="entry name" value="Endonuclease/exonuclease/phosphatase"/>
    <property type="match status" value="1"/>
</dbReference>
<name>A0A840V309_9BACT</name>
<dbReference type="InterPro" id="IPR005135">
    <property type="entry name" value="Endo/exonuclease/phosphatase"/>
</dbReference>
<keyword evidence="4" id="KW-0269">Exonuclease</keyword>
<comment type="caution">
    <text evidence="4">The sequence shown here is derived from an EMBL/GenBank/DDBJ whole genome shotgun (WGS) entry which is preliminary data.</text>
</comment>
<dbReference type="SUPFAM" id="SSF141072">
    <property type="entry name" value="CalX-like"/>
    <property type="match status" value="1"/>
</dbReference>
<keyword evidence="2" id="KW-0732">Signal</keyword>
<dbReference type="AlphaFoldDB" id="A0A840V309"/>
<gene>
    <name evidence="4" type="ORF">HNR46_001672</name>
</gene>
<dbReference type="Pfam" id="PF03372">
    <property type="entry name" value="Exo_endo_phos"/>
    <property type="match status" value="1"/>
</dbReference>
<proteinExistence type="predicted"/>
<dbReference type="EMBL" id="JACHFD010000006">
    <property type="protein sequence ID" value="MBB5351436.1"/>
    <property type="molecule type" value="Genomic_DNA"/>
</dbReference>
<keyword evidence="5" id="KW-1185">Reference proteome</keyword>
<dbReference type="InterPro" id="IPR038081">
    <property type="entry name" value="CalX-like_sf"/>
</dbReference>
<keyword evidence="4" id="KW-0540">Nuclease</keyword>
<accession>A0A840V309</accession>
<reference evidence="4 5" key="1">
    <citation type="submission" date="2020-08" db="EMBL/GenBank/DDBJ databases">
        <title>Genomic Encyclopedia of Type Strains, Phase IV (KMG-IV): sequencing the most valuable type-strain genomes for metagenomic binning, comparative biology and taxonomic classification.</title>
        <authorList>
            <person name="Goeker M."/>
        </authorList>
    </citation>
    <scope>NUCLEOTIDE SEQUENCE [LARGE SCALE GENOMIC DNA]</scope>
    <source>
        <strain evidence="4 5">YC6886</strain>
    </source>
</reference>
<dbReference type="Proteomes" id="UP000557717">
    <property type="component" value="Unassembled WGS sequence"/>
</dbReference>
<dbReference type="InterPro" id="IPR036691">
    <property type="entry name" value="Endo/exonu/phosph_ase_sf"/>
</dbReference>